<evidence type="ECO:0000256" key="5">
    <source>
        <dbReference type="SAM" id="Phobius"/>
    </source>
</evidence>
<keyword evidence="2 8" id="KW-0418">Kinase</keyword>
<keyword evidence="1" id="KW-0808">Transferase</keyword>
<feature type="transmembrane region" description="Helical" evidence="5">
    <location>
        <begin position="73"/>
        <end position="92"/>
    </location>
</feature>
<protein>
    <submittedName>
        <fullName evidence="8">Signal transduction histidine kinase</fullName>
    </submittedName>
</protein>
<evidence type="ECO:0000313" key="9">
    <source>
        <dbReference type="Proteomes" id="UP000199034"/>
    </source>
</evidence>
<feature type="transmembrane region" description="Helical" evidence="5">
    <location>
        <begin position="22"/>
        <end position="43"/>
    </location>
</feature>
<keyword evidence="5" id="KW-0472">Membrane</keyword>
<keyword evidence="5" id="KW-0812">Transmembrane</keyword>
<dbReference type="SUPFAM" id="SSF55874">
    <property type="entry name" value="ATPase domain of HSP90 chaperone/DNA topoisomerase II/histidine kinase"/>
    <property type="match status" value="1"/>
</dbReference>
<dbReference type="Gene3D" id="3.30.565.10">
    <property type="entry name" value="Histidine kinase-like ATPase, C-terminal domain"/>
    <property type="match status" value="1"/>
</dbReference>
<evidence type="ECO:0000256" key="3">
    <source>
        <dbReference type="ARBA" id="ARBA00023012"/>
    </source>
</evidence>
<evidence type="ECO:0000256" key="2">
    <source>
        <dbReference type="ARBA" id="ARBA00022777"/>
    </source>
</evidence>
<dbReference type="STRING" id="1045774.SAMN05421872_10326"/>
<reference evidence="9" key="1">
    <citation type="submission" date="2016-10" db="EMBL/GenBank/DDBJ databases">
        <authorList>
            <person name="Varghese N."/>
            <person name="Submissions S."/>
        </authorList>
    </citation>
    <scope>NUCLEOTIDE SEQUENCE [LARGE SCALE GENOMIC DNA]</scope>
    <source>
        <strain evidence="9">CGMCC 4.6858</strain>
    </source>
</reference>
<keyword evidence="5" id="KW-1133">Transmembrane helix</keyword>
<feature type="domain" description="Histidine kinase/HSP90-like ATPase" evidence="6">
    <location>
        <begin position="257"/>
        <end position="348"/>
    </location>
</feature>
<evidence type="ECO:0000256" key="4">
    <source>
        <dbReference type="SAM" id="Coils"/>
    </source>
</evidence>
<gene>
    <name evidence="8" type="ORF">SAMN05421872_10326</name>
</gene>
<sequence>MVLVANAVGLNVYRADNYQRPVAGLVLVAVMIGWTAFTVWAYADPARRTRVVLGLDLAVALALLLASPLVKGAGFSATVPGFWVMGALLAWAVHWRWRGGLVAALVLAVSDLAIREDVSQTNYGNAYLLVIGGVVIGGLAESLQRMAEQRDTAEREAAAAAERARLARAVHDGVLQVLALVQRRGSELGGDAAELGRLAGEQETVLRGLIHAQDAVPADGVAGTVDVAAELARLERPGVVVAGPGVPVELAGQAGRELVAAVRACLDNVERHAPGARSWVLLEAVGDRIEVSVRDDGPGIPEGRLSEAADQGRLGVSESIRGRVADLGGTATLTTGPEGTEWEISVPREGR</sequence>
<evidence type="ECO:0000313" key="8">
    <source>
        <dbReference type="EMBL" id="SDC59006.1"/>
    </source>
</evidence>
<dbReference type="GO" id="GO:0016301">
    <property type="term" value="F:kinase activity"/>
    <property type="evidence" value="ECO:0007669"/>
    <property type="project" value="UniProtKB-KW"/>
</dbReference>
<keyword evidence="3" id="KW-0902">Two-component regulatory system</keyword>
<dbReference type="NCBIfam" id="NF047322">
    <property type="entry name" value="HK_morpho_MacS"/>
    <property type="match status" value="1"/>
</dbReference>
<dbReference type="InterPro" id="IPR036890">
    <property type="entry name" value="HATPase_C_sf"/>
</dbReference>
<accession>A0A1G6MVK2</accession>
<dbReference type="EMBL" id="FMZM01000003">
    <property type="protein sequence ID" value="SDC59006.1"/>
    <property type="molecule type" value="Genomic_DNA"/>
</dbReference>
<feature type="domain" description="DUF5931" evidence="7">
    <location>
        <begin position="5"/>
        <end position="141"/>
    </location>
</feature>
<organism evidence="8 9">
    <name type="scientific">Nocardioides lianchengensis</name>
    <dbReference type="NCBI Taxonomy" id="1045774"/>
    <lineage>
        <taxon>Bacteria</taxon>
        <taxon>Bacillati</taxon>
        <taxon>Actinomycetota</taxon>
        <taxon>Actinomycetes</taxon>
        <taxon>Propionibacteriales</taxon>
        <taxon>Nocardioidaceae</taxon>
        <taxon>Nocardioides</taxon>
    </lineage>
</organism>
<dbReference type="Proteomes" id="UP000199034">
    <property type="component" value="Unassembled WGS sequence"/>
</dbReference>
<evidence type="ECO:0000256" key="1">
    <source>
        <dbReference type="ARBA" id="ARBA00022679"/>
    </source>
</evidence>
<dbReference type="InterPro" id="IPR003594">
    <property type="entry name" value="HATPase_dom"/>
</dbReference>
<dbReference type="PANTHER" id="PTHR24421:SF61">
    <property type="entry name" value="OXYGEN SENSOR HISTIDINE KINASE NREB"/>
    <property type="match status" value="1"/>
</dbReference>
<keyword evidence="9" id="KW-1185">Reference proteome</keyword>
<dbReference type="Pfam" id="PF19354">
    <property type="entry name" value="DUF5931"/>
    <property type="match status" value="1"/>
</dbReference>
<feature type="transmembrane region" description="Helical" evidence="5">
    <location>
        <begin position="126"/>
        <end position="143"/>
    </location>
</feature>
<dbReference type="InterPro" id="IPR050482">
    <property type="entry name" value="Sensor_HK_TwoCompSys"/>
</dbReference>
<dbReference type="Pfam" id="PF02518">
    <property type="entry name" value="HATPase_c"/>
    <property type="match status" value="1"/>
</dbReference>
<feature type="coiled-coil region" evidence="4">
    <location>
        <begin position="136"/>
        <end position="163"/>
    </location>
</feature>
<evidence type="ECO:0000259" key="7">
    <source>
        <dbReference type="Pfam" id="PF19354"/>
    </source>
</evidence>
<keyword evidence="4" id="KW-0175">Coiled coil</keyword>
<proteinExistence type="predicted"/>
<dbReference type="GO" id="GO:0000160">
    <property type="term" value="P:phosphorelay signal transduction system"/>
    <property type="evidence" value="ECO:0007669"/>
    <property type="project" value="UniProtKB-KW"/>
</dbReference>
<dbReference type="InterPro" id="IPR045975">
    <property type="entry name" value="DUF5931"/>
</dbReference>
<dbReference type="PANTHER" id="PTHR24421">
    <property type="entry name" value="NITRATE/NITRITE SENSOR PROTEIN NARX-RELATED"/>
    <property type="match status" value="1"/>
</dbReference>
<name>A0A1G6MVK2_9ACTN</name>
<dbReference type="AlphaFoldDB" id="A0A1G6MVK2"/>
<evidence type="ECO:0000259" key="6">
    <source>
        <dbReference type="Pfam" id="PF02518"/>
    </source>
</evidence>